<sequence>MPARTRGLIVGILLAAGAGSRFGGGKLVARLADGRGVAATTCARLLPAVDLVVAVVPAQPGTLEDELRAAGAEVVRCGAEHPGMGVSIACGVAATADAAGWLVALGDMPLVPTAQHRLVADALRSGAAIAAPVCRGRRGHPVGFAARFGDELRALAGDEGARALLARHRGGALVELAVDNDASWLDIDTPSDLAAVNHRLGSH</sequence>
<proteinExistence type="predicted"/>
<gene>
    <name evidence="3" type="ORF">E6Q80_04455</name>
</gene>
<accession>A0A5C7T0C9</accession>
<feature type="domain" description="MobA-like NTP transferase" evidence="2">
    <location>
        <begin position="11"/>
        <end position="168"/>
    </location>
</feature>
<dbReference type="Proteomes" id="UP000321192">
    <property type="component" value="Unassembled WGS sequence"/>
</dbReference>
<dbReference type="AlphaFoldDB" id="A0A5C7T0C9"/>
<protein>
    <submittedName>
        <fullName evidence="3">Nucleotidyltransferase family protein</fullName>
    </submittedName>
</protein>
<dbReference type="GO" id="GO:0016779">
    <property type="term" value="F:nucleotidyltransferase activity"/>
    <property type="evidence" value="ECO:0007669"/>
    <property type="project" value="UniProtKB-ARBA"/>
</dbReference>
<dbReference type="Pfam" id="PF12804">
    <property type="entry name" value="NTP_transf_3"/>
    <property type="match status" value="1"/>
</dbReference>
<comment type="caution">
    <text evidence="3">The sequence shown here is derived from an EMBL/GenBank/DDBJ whole genome shotgun (WGS) entry which is preliminary data.</text>
</comment>
<dbReference type="CDD" id="cd04182">
    <property type="entry name" value="GT_2_like_f"/>
    <property type="match status" value="1"/>
</dbReference>
<organism evidence="3 4">
    <name type="scientific">Thauera aminoaromatica</name>
    <dbReference type="NCBI Taxonomy" id="164330"/>
    <lineage>
        <taxon>Bacteria</taxon>
        <taxon>Pseudomonadati</taxon>
        <taxon>Pseudomonadota</taxon>
        <taxon>Betaproteobacteria</taxon>
        <taxon>Rhodocyclales</taxon>
        <taxon>Zoogloeaceae</taxon>
        <taxon>Thauera</taxon>
    </lineage>
</organism>
<keyword evidence="1" id="KW-0460">Magnesium</keyword>
<dbReference type="Gene3D" id="3.90.550.10">
    <property type="entry name" value="Spore Coat Polysaccharide Biosynthesis Protein SpsA, Chain A"/>
    <property type="match status" value="1"/>
</dbReference>
<keyword evidence="3" id="KW-0808">Transferase</keyword>
<dbReference type="SUPFAM" id="SSF53448">
    <property type="entry name" value="Nucleotide-diphospho-sugar transferases"/>
    <property type="match status" value="1"/>
</dbReference>
<dbReference type="InterPro" id="IPR025877">
    <property type="entry name" value="MobA-like_NTP_Trfase"/>
</dbReference>
<name>A0A5C7T0C9_THASP</name>
<dbReference type="RefSeq" id="WP_138861281.1">
    <property type="nucleotide sequence ID" value="NZ_SSFD01000059.1"/>
</dbReference>
<evidence type="ECO:0000313" key="3">
    <source>
        <dbReference type="EMBL" id="TXH89393.1"/>
    </source>
</evidence>
<dbReference type="EMBL" id="SSFD01000059">
    <property type="protein sequence ID" value="TXH89393.1"/>
    <property type="molecule type" value="Genomic_DNA"/>
</dbReference>
<dbReference type="PANTHER" id="PTHR43777">
    <property type="entry name" value="MOLYBDENUM COFACTOR CYTIDYLYLTRANSFERASE"/>
    <property type="match status" value="1"/>
</dbReference>
<dbReference type="InterPro" id="IPR029044">
    <property type="entry name" value="Nucleotide-diphossugar_trans"/>
</dbReference>
<reference evidence="3 4" key="1">
    <citation type="submission" date="2018-09" db="EMBL/GenBank/DDBJ databases">
        <title>Metagenome Assembled Genomes from an Advanced Water Purification Facility.</title>
        <authorList>
            <person name="Stamps B.W."/>
            <person name="Spear J.R."/>
        </authorList>
    </citation>
    <scope>NUCLEOTIDE SEQUENCE [LARGE SCALE GENOMIC DNA]</scope>
    <source>
        <strain evidence="3">Bin_27_1</strain>
    </source>
</reference>
<evidence type="ECO:0000259" key="2">
    <source>
        <dbReference type="Pfam" id="PF12804"/>
    </source>
</evidence>
<evidence type="ECO:0000256" key="1">
    <source>
        <dbReference type="ARBA" id="ARBA00022842"/>
    </source>
</evidence>
<dbReference type="PANTHER" id="PTHR43777:SF1">
    <property type="entry name" value="MOLYBDENUM COFACTOR CYTIDYLYLTRANSFERASE"/>
    <property type="match status" value="1"/>
</dbReference>
<evidence type="ECO:0000313" key="4">
    <source>
        <dbReference type="Proteomes" id="UP000321192"/>
    </source>
</evidence>